<sequence length="617" mass="64755">MGLTSALNTAVFGITYNQRQLDVTASNIANADTAGYSKKIISANVYFDGNGNVAGMNATEVRRIVNEQIQSDYFNSLADTSYSRQIADFTDRLDDIFGTIDDKSSLSSLAGNLSAALAGLVNDPGNYAVQKDVVSAAEAFAREINSSYEQIADLRQEADNALASQTDSVNGLLSSIEDIDEAIQNATQSGVSTADMEDERDRLIEQLSGYIDIDVTKNDNNSISIRTASGDQLYADGQASTLTFDATHLLQPGQAGNSVMVRTPGGTQFDLIASSKSGSMQATAELRDDILVEAQTQLDTIAAELSLAFSNVNVESTAATVGLDSGFDLDVSALQPGNTITLDYTDSSGNPQTVTLVAVDDPALLPLDNSATANPGDTVFGIDISSGVPATYITNITAALAGTGLLVSNDGSDNLRVLGDNTAPTSVESLSANVTVTANSDQGLGLAIFVDQRAGTDLFTDALEGGGQRLGYASGISVNPDLLADSALLVNYQTTPTPNTTNDPARAQFLSDALSVGTKHYDPGSGIGSASTPFQGTLLGFVNQTVAFQGNQAEDAATYANSKEALTMNLAIRYEQSYSVDLDAELAFMVQLENAYAANARVMQTIKDLFEELLNIV</sequence>
<feature type="domain" description="Flagellar hook-associated protein FlgK helical" evidence="10">
    <location>
        <begin position="91"/>
        <end position="313"/>
    </location>
</feature>
<feature type="coiled-coil region" evidence="7">
    <location>
        <begin position="137"/>
        <end position="164"/>
    </location>
</feature>
<dbReference type="GO" id="GO:0009424">
    <property type="term" value="C:bacterial-type flagellum hook"/>
    <property type="evidence" value="ECO:0007669"/>
    <property type="project" value="InterPro"/>
</dbReference>
<protein>
    <recommendedName>
        <fullName evidence="4">Flagellar hook-associated protein 1</fullName>
    </recommendedName>
</protein>
<organism evidence="11 12">
    <name type="scientific">Roseibium aggregatum</name>
    <dbReference type="NCBI Taxonomy" id="187304"/>
    <lineage>
        <taxon>Bacteria</taxon>
        <taxon>Pseudomonadati</taxon>
        <taxon>Pseudomonadota</taxon>
        <taxon>Alphaproteobacteria</taxon>
        <taxon>Hyphomicrobiales</taxon>
        <taxon>Stappiaceae</taxon>
        <taxon>Roseibium</taxon>
    </lineage>
</organism>
<dbReference type="Proteomes" id="UP000048926">
    <property type="component" value="Unassembled WGS sequence"/>
</dbReference>
<dbReference type="Pfam" id="PF00460">
    <property type="entry name" value="Flg_bb_rod"/>
    <property type="match status" value="1"/>
</dbReference>
<dbReference type="GO" id="GO:0005198">
    <property type="term" value="F:structural molecule activity"/>
    <property type="evidence" value="ECO:0007669"/>
    <property type="project" value="InterPro"/>
</dbReference>
<accession>A0A0M6Y2D7</accession>
<keyword evidence="11" id="KW-0969">Cilium</keyword>
<evidence type="ECO:0000259" key="9">
    <source>
        <dbReference type="Pfam" id="PF06429"/>
    </source>
</evidence>
<dbReference type="STRING" id="187304.B0E33_22170"/>
<comment type="subcellular location">
    <subcellularLocation>
        <location evidence="1">Bacterial flagellum basal body</location>
    </subcellularLocation>
    <subcellularLocation>
        <location evidence="2">Secreted</location>
    </subcellularLocation>
</comment>
<dbReference type="InterPro" id="IPR001444">
    <property type="entry name" value="Flag_bb_rod_N"/>
</dbReference>
<feature type="domain" description="Flagellar basal body rod protein N-terminal" evidence="8">
    <location>
        <begin position="7"/>
        <end position="36"/>
    </location>
</feature>
<keyword evidence="5" id="KW-0964">Secreted</keyword>
<dbReference type="OrthoDB" id="7181295at2"/>
<dbReference type="GO" id="GO:0044780">
    <property type="term" value="P:bacterial-type flagellum assembly"/>
    <property type="evidence" value="ECO:0007669"/>
    <property type="project" value="InterPro"/>
</dbReference>
<keyword evidence="7" id="KW-0175">Coiled coil</keyword>
<evidence type="ECO:0000256" key="3">
    <source>
        <dbReference type="ARBA" id="ARBA00009677"/>
    </source>
</evidence>
<dbReference type="PANTHER" id="PTHR30033">
    <property type="entry name" value="FLAGELLAR HOOK-ASSOCIATED PROTEIN 1"/>
    <property type="match status" value="1"/>
</dbReference>
<keyword evidence="6" id="KW-0975">Bacterial flagellum</keyword>
<keyword evidence="11" id="KW-0966">Cell projection</keyword>
<evidence type="ECO:0000259" key="8">
    <source>
        <dbReference type="Pfam" id="PF00460"/>
    </source>
</evidence>
<dbReference type="PROSITE" id="PS00588">
    <property type="entry name" value="FLAGELLA_BB_ROD"/>
    <property type="match status" value="1"/>
</dbReference>
<reference evidence="12" key="1">
    <citation type="submission" date="2015-07" db="EMBL/GenBank/DDBJ databases">
        <authorList>
            <person name="Rodrigo-Torres Lidia"/>
            <person name="Arahal R.David."/>
        </authorList>
    </citation>
    <scope>NUCLEOTIDE SEQUENCE [LARGE SCALE GENOMIC DNA]</scope>
    <source>
        <strain evidence="12">CECT 4801</strain>
    </source>
</reference>
<dbReference type="AlphaFoldDB" id="A0A0M6Y2D7"/>
<gene>
    <name evidence="11" type="ORF">LAL4801_01607</name>
</gene>
<name>A0A0M6Y2D7_9HYPH</name>
<evidence type="ECO:0000256" key="7">
    <source>
        <dbReference type="SAM" id="Coils"/>
    </source>
</evidence>
<evidence type="ECO:0000256" key="4">
    <source>
        <dbReference type="ARBA" id="ARBA00016244"/>
    </source>
</evidence>
<comment type="similarity">
    <text evidence="3">Belongs to the flagella basal body rod proteins family.</text>
</comment>
<dbReference type="NCBIfam" id="TIGR02492">
    <property type="entry name" value="flgK_ends"/>
    <property type="match status" value="1"/>
</dbReference>
<keyword evidence="12" id="KW-1185">Reference proteome</keyword>
<proteinExistence type="inferred from homology"/>
<feature type="domain" description="Flagellar basal-body/hook protein C-terminal" evidence="9">
    <location>
        <begin position="580"/>
        <end position="616"/>
    </location>
</feature>
<evidence type="ECO:0000259" key="10">
    <source>
        <dbReference type="Pfam" id="PF22638"/>
    </source>
</evidence>
<dbReference type="Pfam" id="PF22638">
    <property type="entry name" value="FlgK_D1"/>
    <property type="match status" value="1"/>
</dbReference>
<evidence type="ECO:0000313" key="11">
    <source>
        <dbReference type="EMBL" id="CTQ43171.1"/>
    </source>
</evidence>
<evidence type="ECO:0000256" key="5">
    <source>
        <dbReference type="ARBA" id="ARBA00022525"/>
    </source>
</evidence>
<evidence type="ECO:0000313" key="12">
    <source>
        <dbReference type="Proteomes" id="UP000048926"/>
    </source>
</evidence>
<dbReference type="PANTHER" id="PTHR30033:SF1">
    <property type="entry name" value="FLAGELLAR HOOK-ASSOCIATED PROTEIN 1"/>
    <property type="match status" value="1"/>
</dbReference>
<dbReference type="GO" id="GO:0009425">
    <property type="term" value="C:bacterial-type flagellum basal body"/>
    <property type="evidence" value="ECO:0007669"/>
    <property type="project" value="UniProtKB-SubCell"/>
</dbReference>
<dbReference type="Pfam" id="PF06429">
    <property type="entry name" value="Flg_bbr_C"/>
    <property type="match status" value="1"/>
</dbReference>
<dbReference type="InterPro" id="IPR053927">
    <property type="entry name" value="FlgK_helical"/>
</dbReference>
<dbReference type="SUPFAM" id="SSF64518">
    <property type="entry name" value="Phase 1 flagellin"/>
    <property type="match status" value="1"/>
</dbReference>
<evidence type="ECO:0000256" key="6">
    <source>
        <dbReference type="ARBA" id="ARBA00023143"/>
    </source>
</evidence>
<evidence type="ECO:0000256" key="1">
    <source>
        <dbReference type="ARBA" id="ARBA00004117"/>
    </source>
</evidence>
<dbReference type="EMBL" id="CXST01000001">
    <property type="protein sequence ID" value="CTQ43171.1"/>
    <property type="molecule type" value="Genomic_DNA"/>
</dbReference>
<dbReference type="InterPro" id="IPR010930">
    <property type="entry name" value="Flg_bb/hook_C_dom"/>
</dbReference>
<evidence type="ECO:0000256" key="2">
    <source>
        <dbReference type="ARBA" id="ARBA00004613"/>
    </source>
</evidence>
<dbReference type="InterPro" id="IPR019776">
    <property type="entry name" value="Flagellar_basal_body_rod_CS"/>
</dbReference>
<dbReference type="RefSeq" id="WP_055655267.1">
    <property type="nucleotide sequence ID" value="NZ_CXST01000001.1"/>
</dbReference>
<keyword evidence="11" id="KW-0282">Flagellum</keyword>
<dbReference type="GO" id="GO:0005576">
    <property type="term" value="C:extracellular region"/>
    <property type="evidence" value="ECO:0007669"/>
    <property type="project" value="UniProtKB-SubCell"/>
</dbReference>
<dbReference type="InterPro" id="IPR002371">
    <property type="entry name" value="FlgK"/>
</dbReference>